<evidence type="ECO:0000313" key="5">
    <source>
        <dbReference type="EMBL" id="MDW6004784.1"/>
    </source>
</evidence>
<evidence type="ECO:0000313" key="6">
    <source>
        <dbReference type="EMBL" id="SMS01075.1"/>
    </source>
</evidence>
<gene>
    <name evidence="6" type="primary">polC_2</name>
    <name evidence="5" type="ORF">SBX37_18150</name>
    <name evidence="6" type="ORF">VIM7927_02352</name>
</gene>
<proteinExistence type="predicted"/>
<dbReference type="GO" id="GO:0003676">
    <property type="term" value="F:nucleic acid binding"/>
    <property type="evidence" value="ECO:0007669"/>
    <property type="project" value="InterPro"/>
</dbReference>
<keyword evidence="8" id="KW-1185">Reference proteome</keyword>
<evidence type="ECO:0000256" key="3">
    <source>
        <dbReference type="ARBA" id="ARBA00022839"/>
    </source>
</evidence>
<protein>
    <submittedName>
        <fullName evidence="6">DNA polymerase III PolC-type</fullName>
        <ecNumber evidence="6">2.7.7.7</ecNumber>
    </submittedName>
    <submittedName>
        <fullName evidence="5">Exonuclease domain-containing protein</fullName>
    </submittedName>
</protein>
<keyword evidence="6" id="KW-0808">Transferase</keyword>
<evidence type="ECO:0000313" key="8">
    <source>
        <dbReference type="Proteomes" id="UP001283366"/>
    </source>
</evidence>
<evidence type="ECO:0000256" key="2">
    <source>
        <dbReference type="ARBA" id="ARBA00022801"/>
    </source>
</evidence>
<feature type="domain" description="Exonuclease" evidence="4">
    <location>
        <begin position="51"/>
        <end position="225"/>
    </location>
</feature>
<dbReference type="InterPro" id="IPR036397">
    <property type="entry name" value="RNaseH_sf"/>
</dbReference>
<dbReference type="InterPro" id="IPR012337">
    <property type="entry name" value="RNaseH-like_sf"/>
</dbReference>
<evidence type="ECO:0000256" key="1">
    <source>
        <dbReference type="ARBA" id="ARBA00022722"/>
    </source>
</evidence>
<dbReference type="EMBL" id="FXXI01000003">
    <property type="protein sequence ID" value="SMS01075.1"/>
    <property type="molecule type" value="Genomic_DNA"/>
</dbReference>
<keyword evidence="3 5" id="KW-0269">Exonuclease</keyword>
<dbReference type="SUPFAM" id="SSF53098">
    <property type="entry name" value="Ribonuclease H-like"/>
    <property type="match status" value="1"/>
</dbReference>
<reference evidence="5 8" key="2">
    <citation type="submission" date="2023-11" db="EMBL/GenBank/DDBJ databases">
        <title>Plant-associative lifestyle of Vibrio porteresiae and its evolutionary dynamics.</title>
        <authorList>
            <person name="Rameshkumar N."/>
            <person name="Kirti K."/>
        </authorList>
    </citation>
    <scope>NUCLEOTIDE SEQUENCE [LARGE SCALE GENOMIC DNA]</scope>
    <source>
        <strain evidence="5 8">MSSRF38</strain>
    </source>
</reference>
<reference evidence="6 7" key="1">
    <citation type="submission" date="2017-05" db="EMBL/GenBank/DDBJ databases">
        <authorList>
            <person name="Song R."/>
            <person name="Chenine A.L."/>
            <person name="Ruprecht R.M."/>
        </authorList>
    </citation>
    <scope>NUCLEOTIDE SEQUENCE [LARGE SCALE GENOMIC DNA]</scope>
    <source>
        <strain evidence="6 7">CECT 7927</strain>
    </source>
</reference>
<sequence length="236" mass="26826">MLTRWLKRWKRVLGAEIRRQRVEPAPHWPAPLKNYLLQPFADAQTPLSELQFLAVDFETTGLSPARDQILSIGMVDLTLEGIDIASTEEILLNHGEFVKAESAQINGLTPKILQQGITLSRGINRLLERAQGKVLLAHHCQIENSFITAFLQNNYNLSTFPVCFIDTLQIEKRFSYAGRSRYHESYQLNDLRSYYHLPDYLAHSAASDAFACAELFLVQAKKLNLQQLAISQLTVD</sequence>
<dbReference type="Proteomes" id="UP001283366">
    <property type="component" value="Unassembled WGS sequence"/>
</dbReference>
<dbReference type="SMART" id="SM00479">
    <property type="entry name" value="EXOIII"/>
    <property type="match status" value="1"/>
</dbReference>
<evidence type="ECO:0000313" key="7">
    <source>
        <dbReference type="Proteomes" id="UP000196125"/>
    </source>
</evidence>
<dbReference type="GO" id="GO:0003887">
    <property type="term" value="F:DNA-directed DNA polymerase activity"/>
    <property type="evidence" value="ECO:0007669"/>
    <property type="project" value="UniProtKB-EC"/>
</dbReference>
<dbReference type="OrthoDB" id="5497329at2"/>
<dbReference type="InterPro" id="IPR013520">
    <property type="entry name" value="Ribonucl_H"/>
</dbReference>
<organism evidence="6 7">
    <name type="scientific">Vibrio mangrovi</name>
    <dbReference type="NCBI Taxonomy" id="474394"/>
    <lineage>
        <taxon>Bacteria</taxon>
        <taxon>Pseudomonadati</taxon>
        <taxon>Pseudomonadota</taxon>
        <taxon>Gammaproteobacteria</taxon>
        <taxon>Vibrionales</taxon>
        <taxon>Vibrionaceae</taxon>
        <taxon>Vibrio</taxon>
    </lineage>
</organism>
<dbReference type="PANTHER" id="PTHR30231:SF4">
    <property type="entry name" value="PROTEIN NEN2"/>
    <property type="match status" value="1"/>
</dbReference>
<dbReference type="GO" id="GO:0008408">
    <property type="term" value="F:3'-5' exonuclease activity"/>
    <property type="evidence" value="ECO:0007669"/>
    <property type="project" value="TreeGrafter"/>
</dbReference>
<dbReference type="GO" id="GO:0005829">
    <property type="term" value="C:cytosol"/>
    <property type="evidence" value="ECO:0007669"/>
    <property type="project" value="TreeGrafter"/>
</dbReference>
<dbReference type="Pfam" id="PF00929">
    <property type="entry name" value="RNase_T"/>
    <property type="match status" value="1"/>
</dbReference>
<dbReference type="CDD" id="cd06127">
    <property type="entry name" value="DEDDh"/>
    <property type="match status" value="1"/>
</dbReference>
<dbReference type="EMBL" id="JAWRCO010000002">
    <property type="protein sequence ID" value="MDW6004784.1"/>
    <property type="molecule type" value="Genomic_DNA"/>
</dbReference>
<dbReference type="EC" id="2.7.7.7" evidence="6"/>
<dbReference type="PANTHER" id="PTHR30231">
    <property type="entry name" value="DNA POLYMERASE III SUBUNIT EPSILON"/>
    <property type="match status" value="1"/>
</dbReference>
<keyword evidence="2" id="KW-0378">Hydrolase</keyword>
<accession>A0A1Y6ITT9</accession>
<name>A0A1Y6ITT9_9VIBR</name>
<dbReference type="RefSeq" id="WP_087481103.1">
    <property type="nucleotide sequence ID" value="NZ_AP024884.1"/>
</dbReference>
<dbReference type="AlphaFoldDB" id="A0A1Y6ITT9"/>
<keyword evidence="1" id="KW-0540">Nuclease</keyword>
<dbReference type="Gene3D" id="3.30.420.10">
    <property type="entry name" value="Ribonuclease H-like superfamily/Ribonuclease H"/>
    <property type="match status" value="1"/>
</dbReference>
<keyword evidence="6" id="KW-0548">Nucleotidyltransferase</keyword>
<evidence type="ECO:0000259" key="4">
    <source>
        <dbReference type="SMART" id="SM00479"/>
    </source>
</evidence>
<dbReference type="Proteomes" id="UP000196125">
    <property type="component" value="Unassembled WGS sequence"/>
</dbReference>